<keyword evidence="1" id="KW-0808">Transferase</keyword>
<comment type="caution">
    <text evidence="1">The sequence shown here is derived from an EMBL/GenBank/DDBJ whole genome shotgun (WGS) entry which is preliminary data.</text>
</comment>
<gene>
    <name evidence="1" type="primary">aatB_2</name>
    <name evidence="1" type="ORF">R69658_04292</name>
</gene>
<name>A0ABN7M871_9BURK</name>
<dbReference type="InterPro" id="IPR015422">
    <property type="entry name" value="PyrdxlP-dep_Trfase_small"/>
</dbReference>
<keyword evidence="1" id="KW-0032">Aminotransferase</keyword>
<reference evidence="1 2" key="1">
    <citation type="submission" date="2021-02" db="EMBL/GenBank/DDBJ databases">
        <authorList>
            <person name="Vanwijnsberghe S."/>
        </authorList>
    </citation>
    <scope>NUCLEOTIDE SEQUENCE [LARGE SCALE GENOMIC DNA]</scope>
    <source>
        <strain evidence="1 2">R-69658</strain>
    </source>
</reference>
<evidence type="ECO:0000313" key="2">
    <source>
        <dbReference type="Proteomes" id="UP000674425"/>
    </source>
</evidence>
<dbReference type="EMBL" id="CAJNAU010000042">
    <property type="protein sequence ID" value="CAE6785945.1"/>
    <property type="molecule type" value="Genomic_DNA"/>
</dbReference>
<dbReference type="Proteomes" id="UP000674425">
    <property type="component" value="Unassembled WGS sequence"/>
</dbReference>
<dbReference type="Gene3D" id="3.90.1150.10">
    <property type="entry name" value="Aspartate Aminotransferase, domain 1"/>
    <property type="match status" value="1"/>
</dbReference>
<protein>
    <submittedName>
        <fullName evidence="1">Aspartate aminotransferase</fullName>
        <ecNumber evidence="1">2.6.1.1</ecNumber>
    </submittedName>
</protein>
<organism evidence="1 2">
    <name type="scientific">Paraburkholderia aspalathi</name>
    <dbReference type="NCBI Taxonomy" id="1324617"/>
    <lineage>
        <taxon>Bacteria</taxon>
        <taxon>Pseudomonadati</taxon>
        <taxon>Pseudomonadota</taxon>
        <taxon>Betaproteobacteria</taxon>
        <taxon>Burkholderiales</taxon>
        <taxon>Burkholderiaceae</taxon>
        <taxon>Paraburkholderia</taxon>
    </lineage>
</organism>
<accession>A0ABN7M871</accession>
<sequence>MYLLEEANVAVVSGSGFLLSPYFRLSYAASLDDLNEALARIRAACQSLETVAV</sequence>
<evidence type="ECO:0000313" key="1">
    <source>
        <dbReference type="EMBL" id="CAE6785945.1"/>
    </source>
</evidence>
<proteinExistence type="predicted"/>
<keyword evidence="2" id="KW-1185">Reference proteome</keyword>
<dbReference type="EC" id="2.6.1.1" evidence="1"/>
<dbReference type="GO" id="GO:0004069">
    <property type="term" value="F:L-aspartate:2-oxoglutarate aminotransferase activity"/>
    <property type="evidence" value="ECO:0007669"/>
    <property type="project" value="UniProtKB-EC"/>
</dbReference>
<dbReference type="InterPro" id="IPR015424">
    <property type="entry name" value="PyrdxlP-dep_Trfase"/>
</dbReference>
<dbReference type="SUPFAM" id="SSF53383">
    <property type="entry name" value="PLP-dependent transferases"/>
    <property type="match status" value="1"/>
</dbReference>